<dbReference type="EMBL" id="BAEE01000082">
    <property type="protein sequence ID" value="GAB11617.1"/>
    <property type="molecule type" value="Genomic_DNA"/>
</dbReference>
<feature type="transmembrane region" description="Helical" evidence="11">
    <location>
        <begin position="6"/>
        <end position="30"/>
    </location>
</feature>
<dbReference type="PANTHER" id="PTHR43099:SF5">
    <property type="entry name" value="HLYC_CORC FAMILY TRANSPORTER"/>
    <property type="match status" value="1"/>
</dbReference>
<evidence type="ECO:0000256" key="9">
    <source>
        <dbReference type="PROSITE-ProRule" id="PRU00703"/>
    </source>
</evidence>
<dbReference type="SMART" id="SM00116">
    <property type="entry name" value="CBS"/>
    <property type="match status" value="2"/>
</dbReference>
<name>G7H6Z2_9ACTN</name>
<dbReference type="Pfam" id="PF00571">
    <property type="entry name" value="CBS"/>
    <property type="match status" value="2"/>
</dbReference>
<dbReference type="FunFam" id="3.10.580.10:FF:000002">
    <property type="entry name" value="Magnesium/cobalt efflux protein CorC"/>
    <property type="match status" value="1"/>
</dbReference>
<feature type="domain" description="CBS" evidence="12">
    <location>
        <begin position="282"/>
        <end position="339"/>
    </location>
</feature>
<accession>G7H6Z2</accession>
<evidence type="ECO:0000256" key="5">
    <source>
        <dbReference type="ARBA" id="ARBA00022737"/>
    </source>
</evidence>
<dbReference type="Proteomes" id="UP000035088">
    <property type="component" value="Unassembled WGS sequence"/>
</dbReference>
<keyword evidence="5" id="KW-0677">Repeat</keyword>
<evidence type="ECO:0000259" key="12">
    <source>
        <dbReference type="PROSITE" id="PS51371"/>
    </source>
</evidence>
<dbReference type="SUPFAM" id="SSF56176">
    <property type="entry name" value="FAD-binding/transporter-associated domain-like"/>
    <property type="match status" value="1"/>
</dbReference>
<dbReference type="STRING" id="1073574.GOARA_082_00040"/>
<dbReference type="Pfam" id="PF01595">
    <property type="entry name" value="CNNM"/>
    <property type="match status" value="1"/>
</dbReference>
<dbReference type="InterPro" id="IPR036318">
    <property type="entry name" value="FAD-bd_PCMH-like_sf"/>
</dbReference>
<comment type="similarity">
    <text evidence="2">Belongs to the UPF0053 family.</text>
</comment>
<dbReference type="Gene3D" id="3.30.465.10">
    <property type="match status" value="1"/>
</dbReference>
<keyword evidence="4 10" id="KW-0812">Transmembrane</keyword>
<evidence type="ECO:0000256" key="6">
    <source>
        <dbReference type="ARBA" id="ARBA00022989"/>
    </source>
</evidence>
<dbReference type="GO" id="GO:0050660">
    <property type="term" value="F:flavin adenine dinucleotide binding"/>
    <property type="evidence" value="ECO:0007669"/>
    <property type="project" value="InterPro"/>
</dbReference>
<proteinExistence type="inferred from homology"/>
<dbReference type="PROSITE" id="PS51846">
    <property type="entry name" value="CNNM"/>
    <property type="match status" value="1"/>
</dbReference>
<dbReference type="SUPFAM" id="SSF54631">
    <property type="entry name" value="CBS-domain pair"/>
    <property type="match status" value="1"/>
</dbReference>
<keyword evidence="15" id="KW-1185">Reference proteome</keyword>
<evidence type="ECO:0000256" key="10">
    <source>
        <dbReference type="PROSITE-ProRule" id="PRU01193"/>
    </source>
</evidence>
<keyword evidence="7 9" id="KW-0129">CBS domain</keyword>
<evidence type="ECO:0008006" key="16">
    <source>
        <dbReference type="Google" id="ProtNLM"/>
    </source>
</evidence>
<dbReference type="InterPro" id="IPR000644">
    <property type="entry name" value="CBS_dom"/>
</dbReference>
<reference evidence="14 15" key="1">
    <citation type="submission" date="2011-11" db="EMBL/GenBank/DDBJ databases">
        <title>Whole genome shotgun sequence of Gordonia araii NBRC 100433.</title>
        <authorList>
            <person name="Yoshida Y."/>
            <person name="Hosoyama A."/>
            <person name="Tsuchikane K."/>
            <person name="Katsumata H."/>
            <person name="Yamazaki S."/>
            <person name="Fujita N."/>
        </authorList>
    </citation>
    <scope>NUCLEOTIDE SEQUENCE [LARGE SCALE GENOMIC DNA]</scope>
    <source>
        <strain evidence="14 15">NBRC 100433</strain>
    </source>
</reference>
<dbReference type="Pfam" id="PF03471">
    <property type="entry name" value="CorC_HlyC"/>
    <property type="match status" value="1"/>
</dbReference>
<evidence type="ECO:0000256" key="8">
    <source>
        <dbReference type="ARBA" id="ARBA00023136"/>
    </source>
</evidence>
<evidence type="ECO:0000256" key="11">
    <source>
        <dbReference type="SAM" id="Phobius"/>
    </source>
</evidence>
<dbReference type="InterPro" id="IPR046342">
    <property type="entry name" value="CBS_dom_sf"/>
</dbReference>
<evidence type="ECO:0000259" key="13">
    <source>
        <dbReference type="PROSITE" id="PS51846"/>
    </source>
</evidence>
<dbReference type="OrthoDB" id="110231at2"/>
<feature type="domain" description="CBS" evidence="12">
    <location>
        <begin position="218"/>
        <end position="278"/>
    </location>
</feature>
<feature type="transmembrane region" description="Helical" evidence="11">
    <location>
        <begin position="104"/>
        <end position="124"/>
    </location>
</feature>
<evidence type="ECO:0000256" key="2">
    <source>
        <dbReference type="ARBA" id="ARBA00006337"/>
    </source>
</evidence>
<evidence type="ECO:0000313" key="15">
    <source>
        <dbReference type="Proteomes" id="UP000035088"/>
    </source>
</evidence>
<dbReference type="InterPro" id="IPR002550">
    <property type="entry name" value="CNNM"/>
</dbReference>
<feature type="domain" description="CNNM transmembrane" evidence="13">
    <location>
        <begin position="1"/>
        <end position="203"/>
    </location>
</feature>
<evidence type="ECO:0000313" key="14">
    <source>
        <dbReference type="EMBL" id="GAB11617.1"/>
    </source>
</evidence>
<gene>
    <name evidence="14" type="ORF">GOARA_082_00040</name>
</gene>
<dbReference type="AlphaFoldDB" id="G7H6Z2"/>
<dbReference type="CDD" id="cd04590">
    <property type="entry name" value="CBS_pair_CorC_HlyC_assoc"/>
    <property type="match status" value="1"/>
</dbReference>
<evidence type="ECO:0000256" key="4">
    <source>
        <dbReference type="ARBA" id="ARBA00022692"/>
    </source>
</evidence>
<dbReference type="InterPro" id="IPR051676">
    <property type="entry name" value="UPF0053_domain"/>
</dbReference>
<feature type="transmembrane region" description="Helical" evidence="11">
    <location>
        <begin position="59"/>
        <end position="84"/>
    </location>
</feature>
<dbReference type="PANTHER" id="PTHR43099">
    <property type="entry name" value="UPF0053 PROTEIN YRKA"/>
    <property type="match status" value="1"/>
</dbReference>
<keyword evidence="8 10" id="KW-0472">Membrane</keyword>
<dbReference type="InterPro" id="IPR016169">
    <property type="entry name" value="FAD-bd_PCMH_sub2"/>
</dbReference>
<dbReference type="GO" id="GO:0005886">
    <property type="term" value="C:plasma membrane"/>
    <property type="evidence" value="ECO:0007669"/>
    <property type="project" value="UniProtKB-SubCell"/>
</dbReference>
<comment type="caution">
    <text evidence="14">The sequence shown here is derived from an EMBL/GenBank/DDBJ whole genome shotgun (WGS) entry which is preliminary data.</text>
</comment>
<evidence type="ECO:0000256" key="3">
    <source>
        <dbReference type="ARBA" id="ARBA00022475"/>
    </source>
</evidence>
<dbReference type="Gene3D" id="3.10.580.10">
    <property type="entry name" value="CBS-domain"/>
    <property type="match status" value="1"/>
</dbReference>
<dbReference type="SMART" id="SM01091">
    <property type="entry name" value="CorC_HlyC"/>
    <property type="match status" value="1"/>
</dbReference>
<dbReference type="RefSeq" id="WP_007323692.1">
    <property type="nucleotide sequence ID" value="NZ_BAEE01000082.1"/>
</dbReference>
<evidence type="ECO:0000256" key="7">
    <source>
        <dbReference type="ARBA" id="ARBA00023122"/>
    </source>
</evidence>
<evidence type="ECO:0000256" key="1">
    <source>
        <dbReference type="ARBA" id="ARBA00004651"/>
    </source>
</evidence>
<sequence>MDAGTWMNIGLVLFFILVGGLFAGTEIALVSLRESQIDRLATRGRRGERVAGIARDPNTFLSAVQIGVTVTGFFSAAYGASTIAPDIVPAFEAVGLGPQVADTVALLVMTLFIAFGSLVLGELVPKRLALQKSSAVALAAGPPLARFATLMRPVIWLLSVTTNAVLRLLRVDPKQAGEEMSEEELRDLVIAHEGLPEDERQILRDVFGATERSVSEVMRPRHEVAFLHAERTLADVVPEIAAHPFSRYPVIGDDFDDVQGFVHVRDLLLAAAADDTRLVAELVREIVVLPGTNAVLGAITTMRRERIHIAVVIDEYGGTDGIVTLEDLVEELVGEIEDEYDPTDEAVTDDGIGVTVDGARTLEEVAADAGAHLPDGPYETIGGFLQHELERVPRVGDAVPVPGHLLEVVAMDGLRVRTVRITAVGEPSEEP</sequence>
<protein>
    <recommendedName>
        <fullName evidence="16">Hemolysin</fullName>
    </recommendedName>
</protein>
<keyword evidence="3" id="KW-1003">Cell membrane</keyword>
<organism evidence="14 15">
    <name type="scientific">Gordonia araii NBRC 100433</name>
    <dbReference type="NCBI Taxonomy" id="1073574"/>
    <lineage>
        <taxon>Bacteria</taxon>
        <taxon>Bacillati</taxon>
        <taxon>Actinomycetota</taxon>
        <taxon>Actinomycetes</taxon>
        <taxon>Mycobacteriales</taxon>
        <taxon>Gordoniaceae</taxon>
        <taxon>Gordonia</taxon>
    </lineage>
</organism>
<dbReference type="InterPro" id="IPR044751">
    <property type="entry name" value="Ion_transp-like_CBS"/>
</dbReference>
<dbReference type="InterPro" id="IPR005170">
    <property type="entry name" value="Transptr-assoc_dom"/>
</dbReference>
<dbReference type="PROSITE" id="PS51371">
    <property type="entry name" value="CBS"/>
    <property type="match status" value="2"/>
</dbReference>
<comment type="subcellular location">
    <subcellularLocation>
        <location evidence="1">Cell membrane</location>
        <topology evidence="1">Multi-pass membrane protein</topology>
    </subcellularLocation>
</comment>
<keyword evidence="6 10" id="KW-1133">Transmembrane helix</keyword>